<dbReference type="Proteomes" id="UP000095591">
    <property type="component" value="Unassembled WGS sequence"/>
</dbReference>
<keyword evidence="2" id="KW-0812">Transmembrane</keyword>
<reference evidence="5 7" key="3">
    <citation type="submission" date="2019-07" db="EMBL/GenBank/DDBJ databases">
        <title>Genome sequencing of Parabacteroides distasonis iSURF_7.</title>
        <authorList>
            <person name="Degefu H.N."/>
            <person name="Ruoff K.L."/>
            <person name="Price C.E."/>
            <person name="Valls R.A."/>
            <person name="O'Toole G.A."/>
        </authorList>
    </citation>
    <scope>NUCLEOTIDE SEQUENCE [LARGE SCALE GENOMIC DNA]</scope>
    <source>
        <strain evidence="5 7">CFPLTA003_1B</strain>
    </source>
</reference>
<organism evidence="3 6">
    <name type="scientific">Parabacteroides distasonis</name>
    <dbReference type="NCBI Taxonomy" id="823"/>
    <lineage>
        <taxon>Bacteria</taxon>
        <taxon>Pseudomonadati</taxon>
        <taxon>Bacteroidota</taxon>
        <taxon>Bacteroidia</taxon>
        <taxon>Bacteroidales</taxon>
        <taxon>Tannerellaceae</taxon>
        <taxon>Parabacteroides</taxon>
    </lineage>
</organism>
<dbReference type="EMBL" id="WKNE01000008">
    <property type="protein sequence ID" value="MRZ55499.1"/>
    <property type="molecule type" value="Genomic_DNA"/>
</dbReference>
<evidence type="ECO:0000313" key="7">
    <source>
        <dbReference type="Proteomes" id="UP000315827"/>
    </source>
</evidence>
<reference evidence="3 6" key="1">
    <citation type="submission" date="2015-09" db="EMBL/GenBank/DDBJ databases">
        <authorList>
            <consortium name="Pathogen Informatics"/>
        </authorList>
    </citation>
    <scope>NUCLEOTIDE SEQUENCE [LARGE SCALE GENOMIC DNA]</scope>
    <source>
        <strain evidence="3 6">2789STDY5608872</strain>
    </source>
</reference>
<keyword evidence="2" id="KW-1133">Transmembrane helix</keyword>
<protein>
    <submittedName>
        <fullName evidence="3">Uncharacterized protein</fullName>
    </submittedName>
</protein>
<evidence type="ECO:0000313" key="6">
    <source>
        <dbReference type="Proteomes" id="UP000095591"/>
    </source>
</evidence>
<feature type="region of interest" description="Disordered" evidence="1">
    <location>
        <begin position="1"/>
        <end position="21"/>
    </location>
</feature>
<evidence type="ECO:0000313" key="4">
    <source>
        <dbReference type="EMBL" id="MRZ55499.1"/>
    </source>
</evidence>
<dbReference type="EMBL" id="CYXP01000005">
    <property type="protein sequence ID" value="CUN19164.1"/>
    <property type="molecule type" value="Genomic_DNA"/>
</dbReference>
<reference evidence="4 8" key="2">
    <citation type="journal article" date="2019" name="Nat. Med.">
        <title>A library of human gut bacterial isolates paired with longitudinal multiomics data enables mechanistic microbiome research.</title>
        <authorList>
            <person name="Poyet M."/>
            <person name="Groussin M."/>
            <person name="Gibbons S.M."/>
            <person name="Avila-Pacheco J."/>
            <person name="Jiang X."/>
            <person name="Kearney S.M."/>
            <person name="Perrotta A.R."/>
            <person name="Berdy B."/>
            <person name="Zhao S."/>
            <person name="Lieberman T.D."/>
            <person name="Swanson P.K."/>
            <person name="Smith M."/>
            <person name="Roesemann S."/>
            <person name="Alexander J.E."/>
            <person name="Rich S.A."/>
            <person name="Livny J."/>
            <person name="Vlamakis H."/>
            <person name="Clish C."/>
            <person name="Bullock K."/>
            <person name="Deik A."/>
            <person name="Scott J."/>
            <person name="Pierce K.A."/>
            <person name="Xavier R.J."/>
            <person name="Alm E.J."/>
        </authorList>
    </citation>
    <scope>NUCLEOTIDE SEQUENCE [LARGE SCALE GENOMIC DNA]</scope>
    <source>
        <strain evidence="4 8">BIOML-A2</strain>
    </source>
</reference>
<evidence type="ECO:0000256" key="2">
    <source>
        <dbReference type="SAM" id="Phobius"/>
    </source>
</evidence>
<dbReference type="Proteomes" id="UP000315827">
    <property type="component" value="Unassembled WGS sequence"/>
</dbReference>
<evidence type="ECO:0000256" key="1">
    <source>
        <dbReference type="SAM" id="MobiDB-lite"/>
    </source>
</evidence>
<proteinExistence type="predicted"/>
<keyword evidence="2" id="KW-0472">Membrane</keyword>
<evidence type="ECO:0000313" key="3">
    <source>
        <dbReference type="EMBL" id="CUN19164.1"/>
    </source>
</evidence>
<gene>
    <name evidence="3" type="ORF">ERS852429_02394</name>
    <name evidence="5" type="ORF">FSA05_20830</name>
    <name evidence="4" type="ORF">GKD68_12170</name>
</gene>
<feature type="transmembrane region" description="Helical" evidence="2">
    <location>
        <begin position="55"/>
        <end position="75"/>
    </location>
</feature>
<sequence length="130" mass="14736">MKKEENNLDRLKGTNPFTVPEGYMEGLTERIMSQLPEKPEERAKRISLMDRVRPWLYMAAVFAGLGLFFKAIVGINGSDGSTASDSLLVRTEVPTTALDAIEAEEDEEYLEYLEAQYANYLLDEELSYSE</sequence>
<dbReference type="Proteomes" id="UP000432516">
    <property type="component" value="Unassembled WGS sequence"/>
</dbReference>
<feature type="compositionally biased region" description="Basic and acidic residues" evidence="1">
    <location>
        <begin position="1"/>
        <end position="12"/>
    </location>
</feature>
<accession>A0A173UWF6</accession>
<dbReference type="EMBL" id="VOHW01000019">
    <property type="protein sequence ID" value="TWV58635.1"/>
    <property type="molecule type" value="Genomic_DNA"/>
</dbReference>
<dbReference type="AlphaFoldDB" id="A0A173UWF6"/>
<evidence type="ECO:0000313" key="8">
    <source>
        <dbReference type="Proteomes" id="UP000432516"/>
    </source>
</evidence>
<dbReference type="RefSeq" id="WP_009017030.1">
    <property type="nucleotide sequence ID" value="NZ_CACRUW010000028.1"/>
</dbReference>
<name>A0A173UWF6_PARDI</name>
<evidence type="ECO:0000313" key="5">
    <source>
        <dbReference type="EMBL" id="TWV58635.1"/>
    </source>
</evidence>